<evidence type="ECO:0000313" key="2">
    <source>
        <dbReference type="Proteomes" id="UP001283361"/>
    </source>
</evidence>
<accession>A0AAE1ATR9</accession>
<keyword evidence="2" id="KW-1185">Reference proteome</keyword>
<dbReference type="EMBL" id="JAWDGP010001166">
    <property type="protein sequence ID" value="KAK3793837.1"/>
    <property type="molecule type" value="Genomic_DNA"/>
</dbReference>
<protein>
    <submittedName>
        <fullName evidence="1">Uncharacterized protein</fullName>
    </submittedName>
</protein>
<name>A0AAE1ATR9_9GAST</name>
<comment type="caution">
    <text evidence="1">The sequence shown here is derived from an EMBL/GenBank/DDBJ whole genome shotgun (WGS) entry which is preliminary data.</text>
</comment>
<sequence>MSIGFFSRPFSFEPEIPKAQDRVTDCVFLLLFTGTLTALTPISPELFSAQRADEVLQGDHSAGNTRRSFYHHTLQLSLPRLALRLSHALIVPSLCPCALSSLSPRPIWSRQPPRGNTLHRTMTLAELGNSREASLHPIFHSNTASCRSYFIEPGTKVRRNQRDSRDWETKAIKRLSTPSCIKPVEDVIRQAELSSRGELPSPPVHTSFSNFSRCKCRDSNDSESSCLIQSRRVDHSTNRAIFYIEPEQYGAMHHQGYILHRT</sequence>
<reference evidence="1" key="1">
    <citation type="journal article" date="2023" name="G3 (Bethesda)">
        <title>A reference genome for the long-term kleptoplast-retaining sea slug Elysia crispata morphotype clarki.</title>
        <authorList>
            <person name="Eastman K.E."/>
            <person name="Pendleton A.L."/>
            <person name="Shaikh M.A."/>
            <person name="Suttiyut T."/>
            <person name="Ogas R."/>
            <person name="Tomko P."/>
            <person name="Gavelis G."/>
            <person name="Widhalm J.R."/>
            <person name="Wisecaver J.H."/>
        </authorList>
    </citation>
    <scope>NUCLEOTIDE SEQUENCE</scope>
    <source>
        <strain evidence="1">ECLA1</strain>
    </source>
</reference>
<dbReference type="Proteomes" id="UP001283361">
    <property type="component" value="Unassembled WGS sequence"/>
</dbReference>
<organism evidence="1 2">
    <name type="scientific">Elysia crispata</name>
    <name type="common">lettuce slug</name>
    <dbReference type="NCBI Taxonomy" id="231223"/>
    <lineage>
        <taxon>Eukaryota</taxon>
        <taxon>Metazoa</taxon>
        <taxon>Spiralia</taxon>
        <taxon>Lophotrochozoa</taxon>
        <taxon>Mollusca</taxon>
        <taxon>Gastropoda</taxon>
        <taxon>Heterobranchia</taxon>
        <taxon>Euthyneura</taxon>
        <taxon>Panpulmonata</taxon>
        <taxon>Sacoglossa</taxon>
        <taxon>Placobranchoidea</taxon>
        <taxon>Plakobranchidae</taxon>
        <taxon>Elysia</taxon>
    </lineage>
</organism>
<dbReference type="AlphaFoldDB" id="A0AAE1ATR9"/>
<evidence type="ECO:0000313" key="1">
    <source>
        <dbReference type="EMBL" id="KAK3793837.1"/>
    </source>
</evidence>
<gene>
    <name evidence="1" type="ORF">RRG08_033414</name>
</gene>
<proteinExistence type="predicted"/>